<dbReference type="AlphaFoldDB" id="A0A0C3GDR0"/>
<accession>A0A0C3GDR0</accession>
<dbReference type="EMBL" id="KN832976">
    <property type="protein sequence ID" value="KIM88771.1"/>
    <property type="molecule type" value="Genomic_DNA"/>
</dbReference>
<protein>
    <submittedName>
        <fullName evidence="1">Uncharacterized protein</fullName>
    </submittedName>
</protein>
<gene>
    <name evidence="1" type="ORF">PILCRDRAFT_238421</name>
</gene>
<name>A0A0C3GDR0_PILCF</name>
<dbReference type="HOGENOM" id="CLU_2528248_0_0_1"/>
<dbReference type="Proteomes" id="UP000054166">
    <property type="component" value="Unassembled WGS sequence"/>
</dbReference>
<evidence type="ECO:0000313" key="2">
    <source>
        <dbReference type="Proteomes" id="UP000054166"/>
    </source>
</evidence>
<organism evidence="1 2">
    <name type="scientific">Piloderma croceum (strain F 1598)</name>
    <dbReference type="NCBI Taxonomy" id="765440"/>
    <lineage>
        <taxon>Eukaryota</taxon>
        <taxon>Fungi</taxon>
        <taxon>Dikarya</taxon>
        <taxon>Basidiomycota</taxon>
        <taxon>Agaricomycotina</taxon>
        <taxon>Agaricomycetes</taxon>
        <taxon>Agaricomycetidae</taxon>
        <taxon>Atheliales</taxon>
        <taxon>Atheliaceae</taxon>
        <taxon>Piloderma</taxon>
    </lineage>
</organism>
<reference evidence="1 2" key="1">
    <citation type="submission" date="2014-04" db="EMBL/GenBank/DDBJ databases">
        <authorList>
            <consortium name="DOE Joint Genome Institute"/>
            <person name="Kuo A."/>
            <person name="Tarkka M."/>
            <person name="Buscot F."/>
            <person name="Kohler A."/>
            <person name="Nagy L.G."/>
            <person name="Floudas D."/>
            <person name="Copeland A."/>
            <person name="Barry K.W."/>
            <person name="Cichocki N."/>
            <person name="Veneault-Fourrey C."/>
            <person name="LaButti K."/>
            <person name="Lindquist E.A."/>
            <person name="Lipzen A."/>
            <person name="Lundell T."/>
            <person name="Morin E."/>
            <person name="Murat C."/>
            <person name="Sun H."/>
            <person name="Tunlid A."/>
            <person name="Henrissat B."/>
            <person name="Grigoriev I.V."/>
            <person name="Hibbett D.S."/>
            <person name="Martin F."/>
            <person name="Nordberg H.P."/>
            <person name="Cantor M.N."/>
            <person name="Hua S.X."/>
        </authorList>
    </citation>
    <scope>NUCLEOTIDE SEQUENCE [LARGE SCALE GENOMIC DNA]</scope>
    <source>
        <strain evidence="1 2">F 1598</strain>
    </source>
</reference>
<proteinExistence type="predicted"/>
<evidence type="ECO:0000313" key="1">
    <source>
        <dbReference type="EMBL" id="KIM88771.1"/>
    </source>
</evidence>
<sequence length="84" mass="9548">MPCRSFLSSNLPMKGAASTLNAHPFHTLISRRSLTRMSQHGLPTCASQTYIKALREWDVQTAFLRRCLTKEQLHSTTIYRPKAS</sequence>
<dbReference type="InParanoid" id="A0A0C3GDR0"/>
<keyword evidence="2" id="KW-1185">Reference proteome</keyword>
<reference evidence="2" key="2">
    <citation type="submission" date="2015-01" db="EMBL/GenBank/DDBJ databases">
        <title>Evolutionary Origins and Diversification of the Mycorrhizal Mutualists.</title>
        <authorList>
            <consortium name="DOE Joint Genome Institute"/>
            <consortium name="Mycorrhizal Genomics Consortium"/>
            <person name="Kohler A."/>
            <person name="Kuo A."/>
            <person name="Nagy L.G."/>
            <person name="Floudas D."/>
            <person name="Copeland A."/>
            <person name="Barry K.W."/>
            <person name="Cichocki N."/>
            <person name="Veneault-Fourrey C."/>
            <person name="LaButti K."/>
            <person name="Lindquist E.A."/>
            <person name="Lipzen A."/>
            <person name="Lundell T."/>
            <person name="Morin E."/>
            <person name="Murat C."/>
            <person name="Riley R."/>
            <person name="Ohm R."/>
            <person name="Sun H."/>
            <person name="Tunlid A."/>
            <person name="Henrissat B."/>
            <person name="Grigoriev I.V."/>
            <person name="Hibbett D.S."/>
            <person name="Martin F."/>
        </authorList>
    </citation>
    <scope>NUCLEOTIDE SEQUENCE [LARGE SCALE GENOMIC DNA]</scope>
    <source>
        <strain evidence="2">F 1598</strain>
    </source>
</reference>